<evidence type="ECO:0008006" key="3">
    <source>
        <dbReference type="Google" id="ProtNLM"/>
    </source>
</evidence>
<keyword evidence="2" id="KW-1185">Reference proteome</keyword>
<protein>
    <recommendedName>
        <fullName evidence="3">Flagellar hook-associated protein 2 C-terminal domain-containing protein</fullName>
    </recommendedName>
</protein>
<reference evidence="1 2" key="1">
    <citation type="submission" date="2019-01" db="EMBL/GenBank/DDBJ databases">
        <title>Draft genomes of a novel of Aminipila strains.</title>
        <authorList>
            <person name="Ma S."/>
        </authorList>
    </citation>
    <scope>NUCLEOTIDE SEQUENCE [LARGE SCALE GENOMIC DNA]</scope>
    <source>
        <strain evidence="2">JN-39</strain>
    </source>
</reference>
<dbReference type="KEGG" id="amij:EQM06_09920"/>
<gene>
    <name evidence="1" type="ORF">EQM06_09920</name>
</gene>
<name>A0A410PX33_9FIRM</name>
<dbReference type="AlphaFoldDB" id="A0A410PX33"/>
<dbReference type="EMBL" id="CP035281">
    <property type="protein sequence ID" value="QAT43507.1"/>
    <property type="molecule type" value="Genomic_DNA"/>
</dbReference>
<evidence type="ECO:0000313" key="1">
    <source>
        <dbReference type="EMBL" id="QAT43507.1"/>
    </source>
</evidence>
<sequence length="227" mass="24261">MSYTSGTNYRNIKSFSGGRGIVSRLKSSSVTRYSNKNTAVTSSQTASSSGTSNAALTVQLKTYSKIAQSSTQGIQKSGERLTATGDSSLFAGAEKLGSTKTVVSEATDFVNHYNNMLSSISKLGGSENKKFASQLKQYAQDNQDALKSVGITVLTDGSLTMNKNEMKEASLEDLKKVFNGEDSFADKVTNLSSDIEKNVQEKLKENLITLGASSNTASSGNYFNLFV</sequence>
<organism evidence="1 2">
    <name type="scientific">Aminipila luticellarii</name>
    <dbReference type="NCBI Taxonomy" id="2507160"/>
    <lineage>
        <taxon>Bacteria</taxon>
        <taxon>Bacillati</taxon>
        <taxon>Bacillota</taxon>
        <taxon>Clostridia</taxon>
        <taxon>Peptostreptococcales</taxon>
        <taxon>Anaerovoracaceae</taxon>
        <taxon>Aminipila</taxon>
    </lineage>
</organism>
<proteinExistence type="predicted"/>
<evidence type="ECO:0000313" key="2">
    <source>
        <dbReference type="Proteomes" id="UP000287601"/>
    </source>
</evidence>
<accession>A0A410PX33</accession>
<dbReference type="Proteomes" id="UP000287601">
    <property type="component" value="Chromosome"/>
</dbReference>
<dbReference type="RefSeq" id="WP_128746287.1">
    <property type="nucleotide sequence ID" value="NZ_CP035281.1"/>
</dbReference>